<comment type="caution">
    <text evidence="2">The sequence shown here is derived from an EMBL/GenBank/DDBJ whole genome shotgun (WGS) entry which is preliminary data.</text>
</comment>
<dbReference type="Proteomes" id="UP001329430">
    <property type="component" value="Chromosome 1"/>
</dbReference>
<evidence type="ECO:0008006" key="4">
    <source>
        <dbReference type="Google" id="ProtNLM"/>
    </source>
</evidence>
<reference evidence="2 3" key="1">
    <citation type="journal article" date="2024" name="Insects">
        <title>An Improved Chromosome-Level Genome Assembly of the Firefly Pyrocoelia pectoralis.</title>
        <authorList>
            <person name="Fu X."/>
            <person name="Meyer-Rochow V.B."/>
            <person name="Ballantyne L."/>
            <person name="Zhu X."/>
        </authorList>
    </citation>
    <scope>NUCLEOTIDE SEQUENCE [LARGE SCALE GENOMIC DNA]</scope>
    <source>
        <strain evidence="2">XCY_ONT2</strain>
    </source>
</reference>
<evidence type="ECO:0000256" key="1">
    <source>
        <dbReference type="SAM" id="MobiDB-lite"/>
    </source>
</evidence>
<keyword evidence="3" id="KW-1185">Reference proteome</keyword>
<feature type="region of interest" description="Disordered" evidence="1">
    <location>
        <begin position="295"/>
        <end position="334"/>
    </location>
</feature>
<proteinExistence type="predicted"/>
<protein>
    <recommendedName>
        <fullName evidence="4">Retrotransposon gag domain-containing protein</fullName>
    </recommendedName>
</protein>
<feature type="compositionally biased region" description="Polar residues" evidence="1">
    <location>
        <begin position="79"/>
        <end position="102"/>
    </location>
</feature>
<gene>
    <name evidence="2" type="ORF">RI129_001356</name>
</gene>
<accession>A0AAN7ZST2</accession>
<evidence type="ECO:0000313" key="2">
    <source>
        <dbReference type="EMBL" id="KAK5650327.1"/>
    </source>
</evidence>
<organism evidence="2 3">
    <name type="scientific">Pyrocoelia pectoralis</name>
    <dbReference type="NCBI Taxonomy" id="417401"/>
    <lineage>
        <taxon>Eukaryota</taxon>
        <taxon>Metazoa</taxon>
        <taxon>Ecdysozoa</taxon>
        <taxon>Arthropoda</taxon>
        <taxon>Hexapoda</taxon>
        <taxon>Insecta</taxon>
        <taxon>Pterygota</taxon>
        <taxon>Neoptera</taxon>
        <taxon>Endopterygota</taxon>
        <taxon>Coleoptera</taxon>
        <taxon>Polyphaga</taxon>
        <taxon>Elateriformia</taxon>
        <taxon>Elateroidea</taxon>
        <taxon>Lampyridae</taxon>
        <taxon>Lampyrinae</taxon>
        <taxon>Pyrocoelia</taxon>
    </lineage>
</organism>
<dbReference type="AlphaFoldDB" id="A0AAN7ZST2"/>
<feature type="compositionally biased region" description="Basic and acidic residues" evidence="1">
    <location>
        <begin position="311"/>
        <end position="322"/>
    </location>
</feature>
<feature type="region of interest" description="Disordered" evidence="1">
    <location>
        <begin position="66"/>
        <end position="106"/>
    </location>
</feature>
<dbReference type="EMBL" id="JAVRBK010000001">
    <property type="protein sequence ID" value="KAK5650327.1"/>
    <property type="molecule type" value="Genomic_DNA"/>
</dbReference>
<evidence type="ECO:0000313" key="3">
    <source>
        <dbReference type="Proteomes" id="UP001329430"/>
    </source>
</evidence>
<sequence length="334" mass="37290">MADPSTTVDASLAEDAATAVPQPISELESLRLLVQQQAAALDTFVKNQQSVNRGLLDSLEQLSRTHVTPEPVVSAAETVRSQQRVSESSAEQPTLTPIASSTPLPPVVSSGSLNISEWKEVALALTRRPFVGSVAEKPLFSPDRHHPVTFLERFERYFRLGRFDVGEKLEVVRSCLIGSTLDWVGVRASSWHDFDDFHRDFLGYFWSADLQHAERTRLTNMRYVSEGVLSMPQFFLRQVTLFRTFTPVVPEETIVADVMRQFPSSIQSLWAVSPARDFDGALKFLDRQYSLGGQRRRTLSEPTSATVSRRPRLDLTPEREDSAPGTSGNARGSR</sequence>
<name>A0AAN7ZST2_9COLE</name>
<feature type="compositionally biased region" description="Polar residues" evidence="1">
    <location>
        <begin position="324"/>
        <end position="334"/>
    </location>
</feature>